<keyword evidence="4 9" id="KW-0812">Transmembrane</keyword>
<evidence type="ECO:0000256" key="7">
    <source>
        <dbReference type="ARBA" id="ARBA00022989"/>
    </source>
</evidence>
<dbReference type="PROSITE" id="PS51257">
    <property type="entry name" value="PROKAR_LIPOPROTEIN"/>
    <property type="match status" value="1"/>
</dbReference>
<evidence type="ECO:0000256" key="8">
    <source>
        <dbReference type="ARBA" id="ARBA00023136"/>
    </source>
</evidence>
<feature type="transmembrane region" description="Helical" evidence="9">
    <location>
        <begin position="206"/>
        <end position="223"/>
    </location>
</feature>
<dbReference type="AlphaFoldDB" id="A0A6P8XJ80"/>
<dbReference type="GO" id="GO:0072546">
    <property type="term" value="C:EMC complex"/>
    <property type="evidence" value="ECO:0007669"/>
    <property type="project" value="TreeGrafter"/>
</dbReference>
<dbReference type="RefSeq" id="XP_034112994.1">
    <property type="nucleotide sequence ID" value="XM_034257103.2"/>
</dbReference>
<proteinExistence type="inferred from homology"/>
<dbReference type="GeneID" id="117573732"/>
<dbReference type="Proteomes" id="UP000515160">
    <property type="component" value="Chromosome 2R"/>
</dbReference>
<evidence type="ECO:0000256" key="6">
    <source>
        <dbReference type="ARBA" id="ARBA00022824"/>
    </source>
</evidence>
<name>A0A6P8XJ80_DROAB</name>
<dbReference type="PANTHER" id="PTHR21397">
    <property type="entry name" value="CHROMATIN COMPLEXES SUBUNIT BAP18-RELATED"/>
    <property type="match status" value="1"/>
</dbReference>
<keyword evidence="5" id="KW-0732">Signal</keyword>
<gene>
    <name evidence="11" type="primary">LOC117573732</name>
</gene>
<dbReference type="CDD" id="cd22209">
    <property type="entry name" value="EMC10"/>
    <property type="match status" value="1"/>
</dbReference>
<evidence type="ECO:0000313" key="10">
    <source>
        <dbReference type="Proteomes" id="UP000515160"/>
    </source>
</evidence>
<evidence type="ECO:0000256" key="9">
    <source>
        <dbReference type="SAM" id="Phobius"/>
    </source>
</evidence>
<keyword evidence="7 9" id="KW-1133">Transmembrane helix</keyword>
<evidence type="ECO:0000256" key="4">
    <source>
        <dbReference type="ARBA" id="ARBA00022692"/>
    </source>
</evidence>
<evidence type="ECO:0000313" key="11">
    <source>
        <dbReference type="RefSeq" id="XP_034112994.1"/>
    </source>
</evidence>
<keyword evidence="8 9" id="KW-0472">Membrane</keyword>
<comment type="similarity">
    <text evidence="2">Belongs to the EMC10 family.</text>
</comment>
<sequence length="229" mass="25638">MWTKPSYALIVLLSCILSGSWGFLEHDSWISIDLHHSLSPSRPEYFSHRGNISIPSLNAGLSTVLQNELSESELEELKTLSQQNGFYRLKATVTYPNGNTQRFLTSSKACSLLASQLNDVLWISLDAYGFVTGITAAQDPTPNGSGCSSEELAQIKEKRFRSDVIIRHAELAPVPDTGSFIQKYEREREARERGEVRDNRGFFAKYWMYIVPVVLLVFISGATNQDAAK</sequence>
<accession>A0A6P8XJ80</accession>
<dbReference type="OrthoDB" id="1894652at2759"/>
<dbReference type="Pfam" id="PF21203">
    <property type="entry name" value="ECM10"/>
    <property type="match status" value="1"/>
</dbReference>
<feature type="transmembrane region" description="Helical" evidence="9">
    <location>
        <begin position="6"/>
        <end position="24"/>
    </location>
</feature>
<evidence type="ECO:0000256" key="2">
    <source>
        <dbReference type="ARBA" id="ARBA00007695"/>
    </source>
</evidence>
<evidence type="ECO:0000256" key="1">
    <source>
        <dbReference type="ARBA" id="ARBA00004115"/>
    </source>
</evidence>
<keyword evidence="6" id="KW-0256">Endoplasmic reticulum</keyword>
<dbReference type="CTD" id="284361"/>
<keyword evidence="10" id="KW-1185">Reference proteome</keyword>
<evidence type="ECO:0000256" key="5">
    <source>
        <dbReference type="ARBA" id="ARBA00022729"/>
    </source>
</evidence>
<organism evidence="10 11">
    <name type="scientific">Drosophila albomicans</name>
    <name type="common">Fruit fly</name>
    <dbReference type="NCBI Taxonomy" id="7291"/>
    <lineage>
        <taxon>Eukaryota</taxon>
        <taxon>Metazoa</taxon>
        <taxon>Ecdysozoa</taxon>
        <taxon>Arthropoda</taxon>
        <taxon>Hexapoda</taxon>
        <taxon>Insecta</taxon>
        <taxon>Pterygota</taxon>
        <taxon>Neoptera</taxon>
        <taxon>Endopterygota</taxon>
        <taxon>Diptera</taxon>
        <taxon>Brachycera</taxon>
        <taxon>Muscomorpha</taxon>
        <taxon>Ephydroidea</taxon>
        <taxon>Drosophilidae</taxon>
        <taxon>Drosophila</taxon>
    </lineage>
</organism>
<reference evidence="11" key="1">
    <citation type="submission" date="2025-08" db="UniProtKB">
        <authorList>
            <consortium name="RefSeq"/>
        </authorList>
    </citation>
    <scope>IDENTIFICATION</scope>
    <source>
        <strain evidence="11">15112-1751.03</strain>
        <tissue evidence="11">Whole Adult</tissue>
    </source>
</reference>
<evidence type="ECO:0000256" key="3">
    <source>
        <dbReference type="ARBA" id="ARBA00020105"/>
    </source>
</evidence>
<comment type="subcellular location">
    <subcellularLocation>
        <location evidence="1">Endoplasmic reticulum membrane</location>
        <topology evidence="1">Single-pass type I membrane protein</topology>
    </subcellularLocation>
</comment>
<protein>
    <recommendedName>
        <fullName evidence="3">ER membrane protein complex subunit 10</fullName>
    </recommendedName>
</protein>
<dbReference type="PANTHER" id="PTHR21397:SF4">
    <property type="entry name" value="ER MEMBRANE PROTEIN COMPLEX SUBUNIT 10"/>
    <property type="match status" value="1"/>
</dbReference>